<evidence type="ECO:0000256" key="7">
    <source>
        <dbReference type="PROSITE-ProRule" id="PRU10141"/>
    </source>
</evidence>
<dbReference type="CDD" id="cd14014">
    <property type="entry name" value="STKc_PknB_like"/>
    <property type="match status" value="1"/>
</dbReference>
<name>A0A4S8Q1L2_9ACTN</name>
<dbReference type="InterPro" id="IPR011009">
    <property type="entry name" value="Kinase-like_dom_sf"/>
</dbReference>
<keyword evidence="3" id="KW-0808">Transferase</keyword>
<keyword evidence="12" id="KW-1185">Reference proteome</keyword>
<dbReference type="Gene3D" id="1.10.510.10">
    <property type="entry name" value="Transferase(Phosphotransferase) domain 1"/>
    <property type="match status" value="1"/>
</dbReference>
<evidence type="ECO:0000256" key="5">
    <source>
        <dbReference type="ARBA" id="ARBA00022777"/>
    </source>
</evidence>
<keyword evidence="9" id="KW-1133">Transmembrane helix</keyword>
<dbReference type="PANTHER" id="PTHR43289">
    <property type="entry name" value="MITOGEN-ACTIVATED PROTEIN KINASE KINASE KINASE 20-RELATED"/>
    <property type="match status" value="1"/>
</dbReference>
<dbReference type="PROSITE" id="PS00107">
    <property type="entry name" value="PROTEIN_KINASE_ATP"/>
    <property type="match status" value="1"/>
</dbReference>
<feature type="compositionally biased region" description="Basic and acidic residues" evidence="8">
    <location>
        <begin position="238"/>
        <end position="254"/>
    </location>
</feature>
<dbReference type="SUPFAM" id="SSF56112">
    <property type="entry name" value="Protein kinase-like (PK-like)"/>
    <property type="match status" value="1"/>
</dbReference>
<dbReference type="InterPro" id="IPR000719">
    <property type="entry name" value="Prot_kinase_dom"/>
</dbReference>
<evidence type="ECO:0000313" key="12">
    <source>
        <dbReference type="Proteomes" id="UP000308760"/>
    </source>
</evidence>
<dbReference type="InterPro" id="IPR017441">
    <property type="entry name" value="Protein_kinase_ATP_BS"/>
</dbReference>
<protein>
    <recommendedName>
        <fullName evidence="1">non-specific serine/threonine protein kinase</fullName>
        <ecNumber evidence="1">2.7.11.1</ecNumber>
    </recommendedName>
</protein>
<evidence type="ECO:0000313" key="11">
    <source>
        <dbReference type="EMBL" id="THV36981.1"/>
    </source>
</evidence>
<gene>
    <name evidence="11" type="ORF">FAB82_20695</name>
</gene>
<dbReference type="InterPro" id="IPR008271">
    <property type="entry name" value="Ser/Thr_kinase_AS"/>
</dbReference>
<keyword evidence="6 7" id="KW-0067">ATP-binding</keyword>
<keyword evidence="9" id="KW-0472">Membrane</keyword>
<proteinExistence type="predicted"/>
<feature type="region of interest" description="Disordered" evidence="8">
    <location>
        <begin position="227"/>
        <end position="254"/>
    </location>
</feature>
<keyword evidence="5 11" id="KW-0418">Kinase</keyword>
<dbReference type="EC" id="2.7.11.1" evidence="1"/>
<reference evidence="11 12" key="2">
    <citation type="submission" date="2019-05" db="EMBL/GenBank/DDBJ databases">
        <title>Glycomyces buryatensis sp. nov.</title>
        <authorList>
            <person name="Nikitina E."/>
        </authorList>
    </citation>
    <scope>NUCLEOTIDE SEQUENCE [LARGE SCALE GENOMIC DNA]</scope>
    <source>
        <strain evidence="11 12">18</strain>
    </source>
</reference>
<dbReference type="PROSITE" id="PS50011">
    <property type="entry name" value="PROTEIN_KINASE_DOM"/>
    <property type="match status" value="1"/>
</dbReference>
<dbReference type="AlphaFoldDB" id="A0A4S8Q1L2"/>
<dbReference type="Gene3D" id="3.30.200.20">
    <property type="entry name" value="Phosphorylase Kinase, domain 1"/>
    <property type="match status" value="1"/>
</dbReference>
<dbReference type="Proteomes" id="UP000308760">
    <property type="component" value="Unassembled WGS sequence"/>
</dbReference>
<organism evidence="11 12">
    <name type="scientific">Glycomyces buryatensis</name>
    <dbReference type="NCBI Taxonomy" id="2570927"/>
    <lineage>
        <taxon>Bacteria</taxon>
        <taxon>Bacillati</taxon>
        <taxon>Actinomycetota</taxon>
        <taxon>Actinomycetes</taxon>
        <taxon>Glycomycetales</taxon>
        <taxon>Glycomycetaceae</taxon>
        <taxon>Glycomyces</taxon>
    </lineage>
</organism>
<dbReference type="PROSITE" id="PS00108">
    <property type="entry name" value="PROTEIN_KINASE_ST"/>
    <property type="match status" value="1"/>
</dbReference>
<evidence type="ECO:0000256" key="1">
    <source>
        <dbReference type="ARBA" id="ARBA00012513"/>
    </source>
</evidence>
<evidence type="ECO:0000256" key="9">
    <source>
        <dbReference type="SAM" id="Phobius"/>
    </source>
</evidence>
<comment type="caution">
    <text evidence="11">The sequence shown here is derived from an EMBL/GenBank/DDBJ whole genome shotgun (WGS) entry which is preliminary data.</text>
</comment>
<evidence type="ECO:0000256" key="2">
    <source>
        <dbReference type="ARBA" id="ARBA00022527"/>
    </source>
</evidence>
<reference evidence="12" key="1">
    <citation type="submission" date="2019-04" db="EMBL/GenBank/DDBJ databases">
        <title>Nocardioides xinjiangensis sp. nov.</title>
        <authorList>
            <person name="Liu S."/>
        </authorList>
    </citation>
    <scope>NUCLEOTIDE SEQUENCE [LARGE SCALE GENOMIC DNA]</scope>
    <source>
        <strain evidence="12">18</strain>
    </source>
</reference>
<evidence type="ECO:0000256" key="3">
    <source>
        <dbReference type="ARBA" id="ARBA00022679"/>
    </source>
</evidence>
<feature type="transmembrane region" description="Helical" evidence="9">
    <location>
        <begin position="283"/>
        <end position="301"/>
    </location>
</feature>
<dbReference type="GO" id="GO:0005524">
    <property type="term" value="F:ATP binding"/>
    <property type="evidence" value="ECO:0007669"/>
    <property type="project" value="UniProtKB-UniRule"/>
</dbReference>
<dbReference type="PANTHER" id="PTHR43289:SF6">
    <property type="entry name" value="SERINE_THREONINE-PROTEIN KINASE NEKL-3"/>
    <property type="match status" value="1"/>
</dbReference>
<accession>A0A4S8Q1L2</accession>
<evidence type="ECO:0000256" key="4">
    <source>
        <dbReference type="ARBA" id="ARBA00022741"/>
    </source>
</evidence>
<sequence>MRAGQMVGGRYRLDERLGSGSHGEVWRAADLRLNQRPVALKRALSGASPATAGRIKKEAALLASVSHPNVVTVYDTVHDDDSDWIVMELVHGHTLAESRPLSADEVSRFGAQLAGALEAVHAVGILHRDIKPANVLLTEQGFAKLADFGISRDVHAAATLTGTGAITGTPGYVAPEVAKGGKFTVAADVFSLGATLYFALEGTSPFGEDNNHALLWKTVTEEVRESERAQQIPMLEQMLRKDPGRRPSPEQVRRELARQYGDPSVGAAHWSGRRLRQRTGVRVAAATAIVGLLAAATWIVLSGKGNQADTGILTGGDETTSDFIGDPTTVDPCALLDPEALAEYGNAVFDTDQGNFNRCNVIVNNGPSEINIELDIYRDTSPSPEGETEMVGLIGVVRGEEDMPEECDRTLILPDGEYIIELDAEQERNGTNDICAMADTAVDHALSVLDQGPIPRREGEPDPASLISVYACDLLDADALEQFPGVDATHPVVPYGGWECRWNSTTSETEVYVIFDRDQPLSEEDGEPMTFAGRPALMEGSAAWGEGTCKVSVMHRQGPSADGDGSTTAEIVQLIVLGEDESEEDLCDLAVGLAEPLAAALPQD</sequence>
<dbReference type="RefSeq" id="WP_136536457.1">
    <property type="nucleotide sequence ID" value="NZ_STGY01000071.1"/>
</dbReference>
<evidence type="ECO:0000259" key="10">
    <source>
        <dbReference type="PROSITE" id="PS50011"/>
    </source>
</evidence>
<dbReference type="OrthoDB" id="9762169at2"/>
<feature type="binding site" evidence="7">
    <location>
        <position position="41"/>
    </location>
    <ligand>
        <name>ATP</name>
        <dbReference type="ChEBI" id="CHEBI:30616"/>
    </ligand>
</feature>
<keyword evidence="2 11" id="KW-0723">Serine/threonine-protein kinase</keyword>
<keyword evidence="9" id="KW-0812">Transmembrane</keyword>
<dbReference type="SMART" id="SM00220">
    <property type="entry name" value="S_TKc"/>
    <property type="match status" value="1"/>
</dbReference>
<feature type="domain" description="Protein kinase" evidence="10">
    <location>
        <begin position="11"/>
        <end position="265"/>
    </location>
</feature>
<evidence type="ECO:0000256" key="6">
    <source>
        <dbReference type="ARBA" id="ARBA00022840"/>
    </source>
</evidence>
<dbReference type="EMBL" id="STGY01000071">
    <property type="protein sequence ID" value="THV36981.1"/>
    <property type="molecule type" value="Genomic_DNA"/>
</dbReference>
<keyword evidence="4 7" id="KW-0547">Nucleotide-binding</keyword>
<dbReference type="GO" id="GO:0004674">
    <property type="term" value="F:protein serine/threonine kinase activity"/>
    <property type="evidence" value="ECO:0007669"/>
    <property type="project" value="UniProtKB-KW"/>
</dbReference>
<evidence type="ECO:0000256" key="8">
    <source>
        <dbReference type="SAM" id="MobiDB-lite"/>
    </source>
</evidence>
<dbReference type="Pfam" id="PF00069">
    <property type="entry name" value="Pkinase"/>
    <property type="match status" value="1"/>
</dbReference>